<dbReference type="AlphaFoldDB" id="B6ABR5"/>
<organism evidence="1 2">
    <name type="scientific">Cryptosporidium muris (strain RN66)</name>
    <dbReference type="NCBI Taxonomy" id="441375"/>
    <lineage>
        <taxon>Eukaryota</taxon>
        <taxon>Sar</taxon>
        <taxon>Alveolata</taxon>
        <taxon>Apicomplexa</taxon>
        <taxon>Conoidasida</taxon>
        <taxon>Coccidia</taxon>
        <taxon>Eucoccidiorida</taxon>
        <taxon>Eimeriorina</taxon>
        <taxon>Cryptosporidiidae</taxon>
        <taxon>Cryptosporidium</taxon>
    </lineage>
</organism>
<sequence length="1030" mass="120665">MIEIDTTWIINITNKCEHFLKQFSGHNKLNNEYIMLNSRVIVSICNELQEIKLLINFIESNSNNTINDTKVLNLILRCFQIGLEKFCQFYHNKDISLSNSLENNSSNILLNPGNGSTNDEDSNVNYEKGSNSCLSLLLKVLKDLNATIDYLKYCTNINTGILCATNTVTLSIILLLLRFTIPYNILNISFEHSIHIKIQILSLQCLEKLFKIYKLELTDKWNMILYPKFWNNLSDNYTNNYTLDILSHSFIAILKNISNPVPIIAISLFSNNSKIRVASIHCIQAIFECPLLRSNNIRECFNGYKINSSFVTTSQLFSDIIKDLIILLLQFGQHLLDSDIYCSDTITALLRVLSNCITKTPSILWINDQNINNSLIYSLSLILNLAITKEFLMVPVFQLLSNLLNSNILQELSLEIILKLFRKLFFNAIKTTHIYIILINDNNALKHTDIFQSNSKFCNLYNKSPDLYIREGLNIILKCLDTAPFLLIPYVNESQVTMELKESQNLLFSILNILLLDNFEVYESMIYLRLFQILESLLKIAINYKGSLLLFKNEAIELDYPLNWDDNVDINCNNRNRKINFTTEFYNELWSFVQKLQAYIFSSQLEFWKYILSEKYPSLNKTVYLNNMELLPYILNFFSYIFPQDTEDMFQDIIYNRETSFLAILINIFNNLNDNKLLICTIQCLMTYYIYSDSIICIPSIFYTLLGKNNKVSDISIRNLLENYIITKLVEILNNNKHQLSINIENIVINSIITISLFQERDDNSTMNYLNNRKQLCITAPSIISVNYTPRNNQFDQLNKYSIYSINWFSMLQSFKYYIENNKLYDNLKITLKCNSQLIRVLGYISRLIIFEKYNNDILLWVLNLLNNTIQQSRDTSLRIKKLKWNAIYAIGMIFMNSTFKELLKSDFSTLKIYMEIWDNLCKIISNKSEFVKVRLNAIRTLIMYGFDHYNPIPHDSLEITWKTWIDINKMQICCYINNKKDMNYTIEWKKTSNALFNILSETTKLYIENKDNLSIDKRGIFEDYLKQTF</sequence>
<evidence type="ECO:0000313" key="2">
    <source>
        <dbReference type="Proteomes" id="UP000001460"/>
    </source>
</evidence>
<dbReference type="OMA" id="TWIINIT"/>
<evidence type="ECO:0000313" key="1">
    <source>
        <dbReference type="EMBL" id="EEA05268.1"/>
    </source>
</evidence>
<evidence type="ECO:0008006" key="3">
    <source>
        <dbReference type="Google" id="ProtNLM"/>
    </source>
</evidence>
<accession>B6ABR5</accession>
<protein>
    <recommendedName>
        <fullName evidence="3">DUF4042 domain-containing protein</fullName>
    </recommendedName>
</protein>
<gene>
    <name evidence="1" type="ORF">CMU_022730</name>
</gene>
<dbReference type="VEuPathDB" id="CryptoDB:CMU_022730"/>
<dbReference type="OrthoDB" id="342592at2759"/>
<dbReference type="GeneID" id="6994990"/>
<dbReference type="Proteomes" id="UP000001460">
    <property type="component" value="Unassembled WGS sequence"/>
</dbReference>
<reference evidence="1" key="1">
    <citation type="submission" date="2008-06" db="EMBL/GenBank/DDBJ databases">
        <authorList>
            <person name="Lorenzi H."/>
            <person name="Inman J."/>
            <person name="Miller J."/>
            <person name="Schobel S."/>
            <person name="Amedeo P."/>
            <person name="Caler E.V."/>
            <person name="da Silva J."/>
        </authorList>
    </citation>
    <scope>NUCLEOTIDE SEQUENCE [LARGE SCALE GENOMIC DNA]</scope>
    <source>
        <strain evidence="1">RN66</strain>
    </source>
</reference>
<name>B6ABR5_CRYMR</name>
<keyword evidence="2" id="KW-1185">Reference proteome</keyword>
<dbReference type="RefSeq" id="XP_002139617.1">
    <property type="nucleotide sequence ID" value="XM_002139581.1"/>
</dbReference>
<proteinExistence type="predicted"/>
<dbReference type="EMBL" id="DS989727">
    <property type="protein sequence ID" value="EEA05268.1"/>
    <property type="molecule type" value="Genomic_DNA"/>
</dbReference>